<feature type="region of interest" description="Disordered" evidence="4">
    <location>
        <begin position="148"/>
        <end position="174"/>
    </location>
</feature>
<keyword evidence="5" id="KW-1133">Transmembrane helix</keyword>
<accession>A0ABQ0AXN4</accession>
<keyword evidence="5" id="KW-0472">Membrane</keyword>
<name>A0ABQ0AXN4_9FIRM</name>
<evidence type="ECO:0000256" key="1">
    <source>
        <dbReference type="ARBA" id="ARBA00010541"/>
    </source>
</evidence>
<organism evidence="7 8">
    <name type="scientific">Enterocloster alcoholdehydrogenati</name>
    <dbReference type="NCBI Taxonomy" id="2547410"/>
    <lineage>
        <taxon>Bacteria</taxon>
        <taxon>Bacillati</taxon>
        <taxon>Bacillota</taxon>
        <taxon>Clostridia</taxon>
        <taxon>Lachnospirales</taxon>
        <taxon>Lachnospiraceae</taxon>
        <taxon>Enterocloster</taxon>
    </lineage>
</organism>
<feature type="region of interest" description="Disordered" evidence="4">
    <location>
        <begin position="1"/>
        <end position="65"/>
    </location>
</feature>
<dbReference type="InterPro" id="IPR009003">
    <property type="entry name" value="Peptidase_S1_PA"/>
</dbReference>
<proteinExistence type="inferred from homology"/>
<feature type="compositionally biased region" description="Basic and acidic residues" evidence="4">
    <location>
        <begin position="1"/>
        <end position="18"/>
    </location>
</feature>
<comment type="similarity">
    <text evidence="1">Belongs to the peptidase S1C family.</text>
</comment>
<keyword evidence="2" id="KW-0645">Protease</keyword>
<dbReference type="RefSeq" id="WP_390469762.1">
    <property type="nucleotide sequence ID" value="NZ_BAABXL010000001.1"/>
</dbReference>
<dbReference type="PRINTS" id="PR00834">
    <property type="entry name" value="PROTEASES2C"/>
</dbReference>
<dbReference type="Gene3D" id="2.40.10.10">
    <property type="entry name" value="Trypsin-like serine proteases"/>
    <property type="match status" value="2"/>
</dbReference>
<evidence type="ECO:0000256" key="5">
    <source>
        <dbReference type="SAM" id="Phobius"/>
    </source>
</evidence>
<dbReference type="InterPro" id="IPR001940">
    <property type="entry name" value="Peptidase_S1C"/>
</dbReference>
<dbReference type="InterPro" id="IPR036034">
    <property type="entry name" value="PDZ_sf"/>
</dbReference>
<dbReference type="PROSITE" id="PS50106">
    <property type="entry name" value="PDZ"/>
    <property type="match status" value="1"/>
</dbReference>
<keyword evidence="8" id="KW-1185">Reference proteome</keyword>
<keyword evidence="5" id="KW-0812">Transmembrane</keyword>
<feature type="compositionally biased region" description="Basic and acidic residues" evidence="4">
    <location>
        <begin position="86"/>
        <end position="97"/>
    </location>
</feature>
<gene>
    <name evidence="7" type="ORF">F130042H8_18440</name>
</gene>
<evidence type="ECO:0000256" key="4">
    <source>
        <dbReference type="SAM" id="MobiDB-lite"/>
    </source>
</evidence>
<dbReference type="InterPro" id="IPR043504">
    <property type="entry name" value="Peptidase_S1_PA_chymotrypsin"/>
</dbReference>
<feature type="compositionally biased region" description="Polar residues" evidence="4">
    <location>
        <begin position="20"/>
        <end position="65"/>
    </location>
</feature>
<evidence type="ECO:0000313" key="7">
    <source>
        <dbReference type="EMBL" id="GAA6268784.1"/>
    </source>
</evidence>
<evidence type="ECO:0000259" key="6">
    <source>
        <dbReference type="PROSITE" id="PS50106"/>
    </source>
</evidence>
<reference evidence="7 8" key="1">
    <citation type="submission" date="2024-04" db="EMBL/GenBank/DDBJ databases">
        <title>Defined microbial consortia suppress multidrug-resistant proinflammatory Enterobacteriaceae via ecological control.</title>
        <authorList>
            <person name="Furuichi M."/>
            <person name="Kawaguchi T."/>
            <person name="Pust M."/>
            <person name="Yasuma K."/>
            <person name="Plichta D."/>
            <person name="Hasegawa N."/>
            <person name="Ohya T."/>
            <person name="Bhattarai S."/>
            <person name="Sasajima S."/>
            <person name="Aoto Y."/>
            <person name="Tuganbaev T."/>
            <person name="Yaginuma M."/>
            <person name="Ueda M."/>
            <person name="Okahashi N."/>
            <person name="Amafuji K."/>
            <person name="Kiridooshi Y."/>
            <person name="Sugita K."/>
            <person name="Strazar M."/>
            <person name="Skelly A."/>
            <person name="Suda W."/>
            <person name="Hattori M."/>
            <person name="Nakamoto N."/>
            <person name="Caballero S."/>
            <person name="Norman J."/>
            <person name="Olle B."/>
            <person name="Tanoue T."/>
            <person name="Arita M."/>
            <person name="Bucci V."/>
            <person name="Atarashi K."/>
            <person name="Xavier R."/>
            <person name="Honda K."/>
        </authorList>
    </citation>
    <scope>NUCLEOTIDE SEQUENCE [LARGE SCALE GENOMIC DNA]</scope>
    <source>
        <strain evidence="8">f13</strain>
    </source>
</reference>
<feature type="transmembrane region" description="Helical" evidence="5">
    <location>
        <begin position="111"/>
        <end position="136"/>
    </location>
</feature>
<dbReference type="PANTHER" id="PTHR43343:SF3">
    <property type="entry name" value="PROTEASE DO-LIKE 8, CHLOROPLASTIC"/>
    <property type="match status" value="1"/>
</dbReference>
<keyword evidence="3" id="KW-0378">Hydrolase</keyword>
<dbReference type="SUPFAM" id="SSF50156">
    <property type="entry name" value="PDZ domain-like"/>
    <property type="match status" value="1"/>
</dbReference>
<dbReference type="InterPro" id="IPR051201">
    <property type="entry name" value="Chloro_Bact_Ser_Proteases"/>
</dbReference>
<comment type="caution">
    <text evidence="7">The sequence shown here is derived from an EMBL/GenBank/DDBJ whole genome shotgun (WGS) entry which is preliminary data.</text>
</comment>
<dbReference type="Gene3D" id="2.30.42.10">
    <property type="match status" value="1"/>
</dbReference>
<feature type="domain" description="PDZ" evidence="6">
    <location>
        <begin position="402"/>
        <end position="491"/>
    </location>
</feature>
<dbReference type="Pfam" id="PF00595">
    <property type="entry name" value="PDZ"/>
    <property type="match status" value="1"/>
</dbReference>
<evidence type="ECO:0000256" key="2">
    <source>
        <dbReference type="ARBA" id="ARBA00022670"/>
    </source>
</evidence>
<dbReference type="EMBL" id="BAABXL010000001">
    <property type="protein sequence ID" value="GAA6268784.1"/>
    <property type="molecule type" value="Genomic_DNA"/>
</dbReference>
<feature type="region of interest" description="Disordered" evidence="4">
    <location>
        <begin position="77"/>
        <end position="106"/>
    </location>
</feature>
<dbReference type="InterPro" id="IPR001478">
    <property type="entry name" value="PDZ"/>
</dbReference>
<dbReference type="Pfam" id="PF13365">
    <property type="entry name" value="Trypsin_2"/>
    <property type="match status" value="1"/>
</dbReference>
<dbReference type="SUPFAM" id="SSF50494">
    <property type="entry name" value="Trypsin-like serine proteases"/>
    <property type="match status" value="1"/>
</dbReference>
<dbReference type="Proteomes" id="UP001600894">
    <property type="component" value="Unassembled WGS sequence"/>
</dbReference>
<evidence type="ECO:0000313" key="8">
    <source>
        <dbReference type="Proteomes" id="UP001600894"/>
    </source>
</evidence>
<dbReference type="PANTHER" id="PTHR43343">
    <property type="entry name" value="PEPTIDASE S12"/>
    <property type="match status" value="1"/>
</dbReference>
<dbReference type="SMART" id="SM00228">
    <property type="entry name" value="PDZ"/>
    <property type="match status" value="1"/>
</dbReference>
<evidence type="ECO:0000256" key="3">
    <source>
        <dbReference type="ARBA" id="ARBA00022801"/>
    </source>
</evidence>
<sequence>MYEDKDRENMEQNQREGQKVNWTTPDKLEQGTQAERSPEPKTNTESGSRPSHTQERQQTWSQPRTDNAAWRENNAYGAGSQNHFTQEPRRNDPDHENRKTRRAKGRFMKKAAGITAAALLFGVISGGTMVGVNYAGSRLMSLSGISSQTDTQTQSGSLQTSPAVANSANSSQNTTTVSTVSDVSAIVEKAMPSIVAINDTMTVEQQDFFGRTQAFQAQSSGSGIIVGKNDTELLIATNNHVVSGATDLTVTFSDNKDAAAAVKGTDSATDLAIIAVKLSDIPDDTMSKIQIASLGNSDDVKVGQQVIAIGNALGYGQSVTVGYISALNRDITDENGISHTYIQTDAAINPGNSGGALIDLAGNVIGINAAKTASTEVEGMGFAIPISKAQEILNNLMTKKTRETVDEASQGYLGIQGTNIDANTSKAYGMPVGIYIYKIVPGGAAASSDLKEKDIITKFDGQSVTTMEELKNMLTYYEGGSTVTMTVQSLVNGAYVEHDVTVTLGTKPASNS</sequence>
<protein>
    <submittedName>
        <fullName evidence="7">Trypsin-like peptidase domain-containing protein</fullName>
    </submittedName>
</protein>